<dbReference type="PANTHER" id="PTHR40572:SF1">
    <property type="entry name" value="PROTEIN BAX"/>
    <property type="match status" value="1"/>
</dbReference>
<dbReference type="InterPro" id="IPR053195">
    <property type="entry name" value="Bax-like"/>
</dbReference>
<dbReference type="OrthoDB" id="9788155at2"/>
<dbReference type="Proteomes" id="UP000094070">
    <property type="component" value="Unassembled WGS sequence"/>
</dbReference>
<feature type="domain" description="Mannosyl-glycoprotein endo-beta-N-acetylglucosamidase-like" evidence="1">
    <location>
        <begin position="112"/>
        <end position="246"/>
    </location>
</feature>
<evidence type="ECO:0000313" key="2">
    <source>
        <dbReference type="EMBL" id="OEF30197.1"/>
    </source>
</evidence>
<dbReference type="Pfam" id="PF01832">
    <property type="entry name" value="Glucosaminidase"/>
    <property type="match status" value="1"/>
</dbReference>
<dbReference type="InterPro" id="IPR002901">
    <property type="entry name" value="MGlyc_endo_b_GlcNAc-like_dom"/>
</dbReference>
<dbReference type="GO" id="GO:0004040">
    <property type="term" value="F:amidase activity"/>
    <property type="evidence" value="ECO:0007669"/>
    <property type="project" value="InterPro"/>
</dbReference>
<keyword evidence="3" id="KW-1185">Reference proteome</keyword>
<dbReference type="EMBL" id="AJYK02000002">
    <property type="protein sequence ID" value="OEF30197.1"/>
    <property type="molecule type" value="Genomic_DNA"/>
</dbReference>
<name>A0A1E5E6Q3_9VIBR</name>
<evidence type="ECO:0000259" key="1">
    <source>
        <dbReference type="Pfam" id="PF01832"/>
    </source>
</evidence>
<accession>A0A1E5E6Q3</accession>
<evidence type="ECO:0000313" key="3">
    <source>
        <dbReference type="Proteomes" id="UP000094070"/>
    </source>
</evidence>
<dbReference type="PANTHER" id="PTHR40572">
    <property type="entry name" value="PROTEIN BAX"/>
    <property type="match status" value="1"/>
</dbReference>
<dbReference type="eggNOG" id="COG2992">
    <property type="taxonomic scope" value="Bacteria"/>
</dbReference>
<dbReference type="RefSeq" id="WP_026025879.1">
    <property type="nucleotide sequence ID" value="NZ_AJYK02000002.1"/>
</dbReference>
<protein>
    <submittedName>
        <fullName evidence="2">Glucosaminidase</fullName>
    </submittedName>
</protein>
<proteinExistence type="predicted"/>
<comment type="caution">
    <text evidence="2">The sequence shown here is derived from an EMBL/GenBank/DDBJ whole genome shotgun (WGS) entry which is preliminary data.</text>
</comment>
<dbReference type="Gene3D" id="1.10.530.10">
    <property type="match status" value="1"/>
</dbReference>
<organism evidence="2 3">
    <name type="scientific">Vibrio rumoiensis 1S-45</name>
    <dbReference type="NCBI Taxonomy" id="1188252"/>
    <lineage>
        <taxon>Bacteria</taxon>
        <taxon>Pseudomonadati</taxon>
        <taxon>Pseudomonadota</taxon>
        <taxon>Gammaproteobacteria</taxon>
        <taxon>Vibrionales</taxon>
        <taxon>Vibrionaceae</taxon>
        <taxon>Vibrio</taxon>
    </lineage>
</organism>
<dbReference type="STRING" id="1188252.A1QC_00425"/>
<reference evidence="2 3" key="1">
    <citation type="journal article" date="2012" name="Science">
        <title>Ecological populations of bacteria act as socially cohesive units of antibiotic production and resistance.</title>
        <authorList>
            <person name="Cordero O.X."/>
            <person name="Wildschutte H."/>
            <person name="Kirkup B."/>
            <person name="Proehl S."/>
            <person name="Ngo L."/>
            <person name="Hussain F."/>
            <person name="Le Roux F."/>
            <person name="Mincer T."/>
            <person name="Polz M.F."/>
        </authorList>
    </citation>
    <scope>NUCLEOTIDE SEQUENCE [LARGE SCALE GENOMIC DNA]</scope>
    <source>
        <strain evidence="2 3">1S-45</strain>
    </source>
</reference>
<gene>
    <name evidence="2" type="ORF">A1QC_00425</name>
</gene>
<sequence length="253" mass="28739">MKKFIMISAILSFWAVYYVQNHMNTSPKEEIAEESESTDVNTKKAQFFDELNIGIKKENERVEAERSQLLEIKTSLSDNDISKKQINMATGLAELYSNEIPEAGIDQAWVEEMLLRVNVLPEALVMIQAANESAWGTSRFAEEGNNFFGQWCYTEGCGLVPLQRVEGATHEVAKFDSPQESINAYFMNVNTNSAYEKLREIRAKLALENKDLKSEETAIALTNGLLSYSERGQAYVNDLQTMIHHNTAYWTEK</sequence>
<dbReference type="AlphaFoldDB" id="A0A1E5E6Q3"/>